<evidence type="ECO:0000259" key="12">
    <source>
        <dbReference type="Pfam" id="PF04101"/>
    </source>
</evidence>
<dbReference type="SUPFAM" id="SSF53756">
    <property type="entry name" value="UDP-Glycosyltransferase/glycogen phosphorylase"/>
    <property type="match status" value="1"/>
</dbReference>
<dbReference type="EMBL" id="LBQZ01000013">
    <property type="protein sequence ID" value="KKP88758.1"/>
    <property type="molecule type" value="Genomic_DNA"/>
</dbReference>
<dbReference type="InterPro" id="IPR007235">
    <property type="entry name" value="Glyco_trans_28_C"/>
</dbReference>
<dbReference type="GO" id="GO:0009252">
    <property type="term" value="P:peptidoglycan biosynthetic process"/>
    <property type="evidence" value="ECO:0007669"/>
    <property type="project" value="UniProtKB-UniRule"/>
</dbReference>
<dbReference type="Pfam" id="PF03033">
    <property type="entry name" value="Glyco_transf_28"/>
    <property type="match status" value="1"/>
</dbReference>
<keyword evidence="6 10" id="KW-0573">Peptidoglycan synthesis</keyword>
<feature type="domain" description="Glycosyl transferase family 28 C-terminal" evidence="12">
    <location>
        <begin position="193"/>
        <end position="360"/>
    </location>
</feature>
<feature type="binding site" evidence="10">
    <location>
        <begin position="10"/>
        <end position="12"/>
    </location>
    <ligand>
        <name>UDP-N-acetyl-alpha-D-glucosamine</name>
        <dbReference type="ChEBI" id="CHEBI:57705"/>
    </ligand>
</feature>
<evidence type="ECO:0000259" key="11">
    <source>
        <dbReference type="Pfam" id="PF03033"/>
    </source>
</evidence>
<feature type="binding site" evidence="10">
    <location>
        <position position="200"/>
    </location>
    <ligand>
        <name>UDP-N-acetyl-alpha-D-glucosamine</name>
        <dbReference type="ChEBI" id="CHEBI:57705"/>
    </ligand>
</feature>
<evidence type="ECO:0000256" key="9">
    <source>
        <dbReference type="ARBA" id="ARBA00023316"/>
    </source>
</evidence>
<keyword evidence="2 10" id="KW-0132">Cell division</keyword>
<dbReference type="PATRIC" id="fig|1618752.3.peg.262"/>
<comment type="catalytic activity">
    <reaction evidence="10">
        <text>di-trans,octa-cis-undecaprenyl diphospho-N-acetyl-alpha-D-muramoyl-L-alanyl-D-glutamyl-meso-2,6-diaminopimeloyl-D-alanyl-D-alanine + UDP-N-acetyl-alpha-D-glucosamine = di-trans,octa-cis-undecaprenyl diphospho-[N-acetyl-alpha-D-glucosaminyl-(1-&gt;4)]-N-acetyl-alpha-D-muramoyl-L-alanyl-D-glutamyl-meso-2,6-diaminopimeloyl-D-alanyl-D-alanine + UDP + H(+)</text>
        <dbReference type="Rhea" id="RHEA:31227"/>
        <dbReference type="ChEBI" id="CHEBI:15378"/>
        <dbReference type="ChEBI" id="CHEBI:57705"/>
        <dbReference type="ChEBI" id="CHEBI:58223"/>
        <dbReference type="ChEBI" id="CHEBI:61387"/>
        <dbReference type="ChEBI" id="CHEBI:61388"/>
        <dbReference type="EC" id="2.4.1.227"/>
    </reaction>
</comment>
<dbReference type="GO" id="GO:0051301">
    <property type="term" value="P:cell division"/>
    <property type="evidence" value="ECO:0007669"/>
    <property type="project" value="UniProtKB-KW"/>
</dbReference>
<dbReference type="GO" id="GO:0005975">
    <property type="term" value="P:carbohydrate metabolic process"/>
    <property type="evidence" value="ECO:0007669"/>
    <property type="project" value="InterPro"/>
</dbReference>
<dbReference type="GO" id="GO:0050511">
    <property type="term" value="F:undecaprenyldiphospho-muramoylpentapeptide beta-N-acetylglucosaminyltransferase activity"/>
    <property type="evidence" value="ECO:0007669"/>
    <property type="project" value="UniProtKB-UniRule"/>
</dbReference>
<feature type="domain" description="Glycosyltransferase family 28 N-terminal" evidence="11">
    <location>
        <begin position="3"/>
        <end position="146"/>
    </location>
</feature>
<evidence type="ECO:0000256" key="1">
    <source>
        <dbReference type="ARBA" id="ARBA00022475"/>
    </source>
</evidence>
<evidence type="ECO:0000256" key="5">
    <source>
        <dbReference type="ARBA" id="ARBA00022960"/>
    </source>
</evidence>
<dbReference type="InterPro" id="IPR004276">
    <property type="entry name" value="GlycoTrans_28_N"/>
</dbReference>
<gene>
    <name evidence="10" type="primary">murG</name>
    <name evidence="13" type="ORF">UR91_C0013G0004</name>
</gene>
<dbReference type="PANTHER" id="PTHR21015:SF22">
    <property type="entry name" value="GLYCOSYLTRANSFERASE"/>
    <property type="match status" value="1"/>
</dbReference>
<evidence type="ECO:0000256" key="3">
    <source>
        <dbReference type="ARBA" id="ARBA00022676"/>
    </source>
</evidence>
<dbReference type="CDD" id="cd03785">
    <property type="entry name" value="GT28_MurG"/>
    <property type="match status" value="1"/>
</dbReference>
<organism evidence="13 14">
    <name type="scientific">Candidatus Nomurabacteria bacterium GW2011_GWC2_35_8</name>
    <dbReference type="NCBI Taxonomy" id="1618752"/>
    <lineage>
        <taxon>Bacteria</taxon>
        <taxon>Candidatus Nomuraibacteriota</taxon>
    </lineage>
</organism>
<dbReference type="Gene3D" id="3.40.50.2000">
    <property type="entry name" value="Glycogen Phosphorylase B"/>
    <property type="match status" value="2"/>
</dbReference>
<name>A0A0G0D667_9BACT</name>
<dbReference type="GO" id="GO:0005886">
    <property type="term" value="C:plasma membrane"/>
    <property type="evidence" value="ECO:0007669"/>
    <property type="project" value="UniProtKB-SubCell"/>
</dbReference>
<dbReference type="HAMAP" id="MF_00033">
    <property type="entry name" value="MurG"/>
    <property type="match status" value="1"/>
</dbReference>
<evidence type="ECO:0000313" key="13">
    <source>
        <dbReference type="EMBL" id="KKP88758.1"/>
    </source>
</evidence>
<keyword evidence="7 10" id="KW-0472">Membrane</keyword>
<comment type="caution">
    <text evidence="10">Lacks conserved residue(s) required for the propagation of feature annotation.</text>
</comment>
<dbReference type="UniPathway" id="UPA00219"/>
<keyword evidence="8 10" id="KW-0131">Cell cycle</keyword>
<evidence type="ECO:0000256" key="8">
    <source>
        <dbReference type="ARBA" id="ARBA00023306"/>
    </source>
</evidence>
<evidence type="ECO:0000256" key="2">
    <source>
        <dbReference type="ARBA" id="ARBA00022618"/>
    </source>
</evidence>
<dbReference type="GO" id="GO:0051991">
    <property type="term" value="F:UDP-N-acetyl-D-glucosamine:N-acetylmuramoyl-L-alanyl-D-glutamyl-meso-2,6-diaminopimelyl-D-alanyl-D-alanine-diphosphoundecaprenol 4-beta-N-acetylglucosaminlytransferase activity"/>
    <property type="evidence" value="ECO:0007669"/>
    <property type="project" value="RHEA"/>
</dbReference>
<evidence type="ECO:0000256" key="6">
    <source>
        <dbReference type="ARBA" id="ARBA00022984"/>
    </source>
</evidence>
<dbReference type="GO" id="GO:0008360">
    <property type="term" value="P:regulation of cell shape"/>
    <property type="evidence" value="ECO:0007669"/>
    <property type="project" value="UniProtKB-KW"/>
</dbReference>
<keyword evidence="5 10" id="KW-0133">Cell shape</keyword>
<dbReference type="EC" id="2.4.1.227" evidence="10"/>
<dbReference type="InterPro" id="IPR006009">
    <property type="entry name" value="GlcNAc_MurG"/>
</dbReference>
<keyword evidence="3 10" id="KW-0328">Glycosyltransferase</keyword>
<dbReference type="GO" id="GO:0071555">
    <property type="term" value="P:cell wall organization"/>
    <property type="evidence" value="ECO:0007669"/>
    <property type="project" value="UniProtKB-KW"/>
</dbReference>
<comment type="pathway">
    <text evidence="10">Cell wall biogenesis; peptidoglycan biosynthesis.</text>
</comment>
<evidence type="ECO:0000256" key="10">
    <source>
        <dbReference type="HAMAP-Rule" id="MF_00033"/>
    </source>
</evidence>
<comment type="caution">
    <text evidence="13">The sequence shown here is derived from an EMBL/GenBank/DDBJ whole genome shotgun (WGS) entry which is preliminary data.</text>
</comment>
<comment type="similarity">
    <text evidence="10">Belongs to the glycosyltransferase 28 family. MurG subfamily.</text>
</comment>
<proteinExistence type="inferred from homology"/>
<comment type="subcellular location">
    <subcellularLocation>
        <location evidence="10">Cell membrane</location>
        <topology evidence="10">Peripheral membrane protein</topology>
        <orientation evidence="10">Cytoplasmic side</orientation>
    </subcellularLocation>
</comment>
<comment type="function">
    <text evidence="10">Cell wall formation. Catalyzes the transfer of a GlcNAc subunit on undecaprenyl-pyrophosphoryl-MurNAc-pentapeptide (lipid intermediate I) to form undecaprenyl-pyrophosphoryl-MurNAc-(pentapeptide)GlcNAc (lipid intermediate II).</text>
</comment>
<dbReference type="PANTHER" id="PTHR21015">
    <property type="entry name" value="UDP-N-ACETYLGLUCOSAMINE--N-ACETYLMURAMYL-(PENTAPEPTIDE) PYROPHOSPHORYL-UNDECAPRENOL N-ACETYLGLUCOSAMINE TRANSFERASE 1"/>
    <property type="match status" value="1"/>
</dbReference>
<accession>A0A0G0D667</accession>
<protein>
    <recommendedName>
        <fullName evidence="10">UDP-N-acetylglucosamine--N-acetylmuramyl-(pentapeptide) pyrophosphoryl-undecaprenol N-acetylglucosamine transferase</fullName>
        <ecNumber evidence="10">2.4.1.227</ecNumber>
    </recommendedName>
    <alternativeName>
        <fullName evidence="10">Undecaprenyl-PP-MurNAc-pentapeptide-UDPGlcNAc GlcNAc transferase</fullName>
    </alternativeName>
</protein>
<evidence type="ECO:0000256" key="7">
    <source>
        <dbReference type="ARBA" id="ARBA00023136"/>
    </source>
</evidence>
<feature type="binding site" evidence="10">
    <location>
        <position position="169"/>
    </location>
    <ligand>
        <name>UDP-N-acetyl-alpha-D-glucosamine</name>
        <dbReference type="ChEBI" id="CHEBI:57705"/>
    </ligand>
</feature>
<reference evidence="13 14" key="1">
    <citation type="journal article" date="2015" name="Nature">
        <title>rRNA introns, odd ribosomes, and small enigmatic genomes across a large radiation of phyla.</title>
        <authorList>
            <person name="Brown C.T."/>
            <person name="Hug L.A."/>
            <person name="Thomas B.C."/>
            <person name="Sharon I."/>
            <person name="Castelle C.J."/>
            <person name="Singh A."/>
            <person name="Wilkins M.J."/>
            <person name="Williams K.H."/>
            <person name="Banfield J.F."/>
        </authorList>
    </citation>
    <scope>NUCLEOTIDE SEQUENCE [LARGE SCALE GENOMIC DNA]</scope>
</reference>
<dbReference type="Proteomes" id="UP000034798">
    <property type="component" value="Unassembled WGS sequence"/>
</dbReference>
<dbReference type="Pfam" id="PF04101">
    <property type="entry name" value="Glyco_tran_28_C"/>
    <property type="match status" value="1"/>
</dbReference>
<evidence type="ECO:0000313" key="14">
    <source>
        <dbReference type="Proteomes" id="UP000034798"/>
    </source>
</evidence>
<dbReference type="AlphaFoldDB" id="A0A0G0D667"/>
<keyword evidence="1 10" id="KW-1003">Cell membrane</keyword>
<keyword evidence="4 10" id="KW-0808">Transferase</keyword>
<sequence length="376" mass="41719">MKIVFTGGGSGGHFYPIIAVAERVNQIVDRENILRVKLYYISDSPYDKEMLFENGLSYEEVNTGKMRTYFSIQNFFDIFKTFFGVINAIFKLFSIYPDVVFGKGGYASFPTIFAARILGIPVVIHESDSAPGRVNNWAGHFAKKVAVSFIESAGYFPKKTVAWTGQPIRTEIESPANRRLALEYFKLEENLPTILVLGGSQGAELINNTILDALPRLINNYQIIHQTGVKNFEMVKGQSEVILSGNKNKLRYVSMPFLNPLSMKMAAGVATIVISRAGSMLFEIASWGVPSILIPITNTNGDHQKKNAFNYARSGACSVVEEANMTANILSEEIERITNDKTVYDVMARGVKSFNKPDAAMKIARAIVDIALSHEK</sequence>
<keyword evidence="9 10" id="KW-0961">Cell wall biogenesis/degradation</keyword>
<feature type="binding site" evidence="10">
    <location>
        <position position="304"/>
    </location>
    <ligand>
        <name>UDP-N-acetyl-alpha-D-glucosamine</name>
        <dbReference type="ChEBI" id="CHEBI:57705"/>
    </ligand>
</feature>
<evidence type="ECO:0000256" key="4">
    <source>
        <dbReference type="ARBA" id="ARBA00022679"/>
    </source>
</evidence>